<protein>
    <submittedName>
        <fullName evidence="7">PASTA domain-containing protein</fullName>
    </submittedName>
</protein>
<comment type="caution">
    <text evidence="7">The sequence shown here is derived from an EMBL/GenBank/DDBJ whole genome shotgun (WGS) entry which is preliminary data.</text>
</comment>
<dbReference type="AlphaFoldDB" id="A0A9D1QDW5"/>
<dbReference type="SUPFAM" id="SSF56519">
    <property type="entry name" value="Penicillin binding protein dimerisation domain"/>
    <property type="match status" value="1"/>
</dbReference>
<dbReference type="InterPro" id="IPR036138">
    <property type="entry name" value="PBP_dimer_sf"/>
</dbReference>
<reference evidence="7" key="1">
    <citation type="journal article" date="2021" name="PeerJ">
        <title>Extensive microbial diversity within the chicken gut microbiome revealed by metagenomics and culture.</title>
        <authorList>
            <person name="Gilroy R."/>
            <person name="Ravi A."/>
            <person name="Getino M."/>
            <person name="Pursley I."/>
            <person name="Horton D.L."/>
            <person name="Alikhan N.F."/>
            <person name="Baker D."/>
            <person name="Gharbi K."/>
            <person name="Hall N."/>
            <person name="Watson M."/>
            <person name="Adriaenssens E.M."/>
            <person name="Foster-Nyarko E."/>
            <person name="Jarju S."/>
            <person name="Secka A."/>
            <person name="Antonio M."/>
            <person name="Oren A."/>
            <person name="Chaudhuri R.R."/>
            <person name="La Ragione R."/>
            <person name="Hildebrand F."/>
            <person name="Pallen M.J."/>
        </authorList>
    </citation>
    <scope>NUCLEOTIDE SEQUENCE</scope>
    <source>
        <strain evidence="7">ChiBcec15-1070</strain>
    </source>
</reference>
<dbReference type="Gene3D" id="3.90.1310.10">
    <property type="entry name" value="Penicillin-binding protein 2a (Domain 2)"/>
    <property type="match status" value="1"/>
</dbReference>
<dbReference type="InterPro" id="IPR001460">
    <property type="entry name" value="PCN-bd_Tpept"/>
</dbReference>
<dbReference type="CDD" id="cd06575">
    <property type="entry name" value="PASTA_Pbp2x-like_2"/>
    <property type="match status" value="1"/>
</dbReference>
<dbReference type="InterPro" id="IPR005543">
    <property type="entry name" value="PASTA_dom"/>
</dbReference>
<dbReference type="SMART" id="SM00740">
    <property type="entry name" value="PASTA"/>
    <property type="match status" value="1"/>
</dbReference>
<feature type="domain" description="PASTA" evidence="6">
    <location>
        <begin position="670"/>
        <end position="729"/>
    </location>
</feature>
<dbReference type="PANTHER" id="PTHR30627">
    <property type="entry name" value="PEPTIDOGLYCAN D,D-TRANSPEPTIDASE"/>
    <property type="match status" value="1"/>
</dbReference>
<dbReference type="GO" id="GO:0004180">
    <property type="term" value="F:carboxypeptidase activity"/>
    <property type="evidence" value="ECO:0007669"/>
    <property type="project" value="UniProtKB-KW"/>
</dbReference>
<dbReference type="PROSITE" id="PS51178">
    <property type="entry name" value="PASTA"/>
    <property type="match status" value="1"/>
</dbReference>
<reference evidence="7" key="2">
    <citation type="submission" date="2021-04" db="EMBL/GenBank/DDBJ databases">
        <authorList>
            <person name="Gilroy R."/>
        </authorList>
    </citation>
    <scope>NUCLEOTIDE SEQUENCE</scope>
    <source>
        <strain evidence="7">ChiBcec15-1070</strain>
    </source>
</reference>
<gene>
    <name evidence="7" type="ORF">H9888_07165</name>
</gene>
<dbReference type="Pfam" id="PF03717">
    <property type="entry name" value="PBP_dimer"/>
    <property type="match status" value="1"/>
</dbReference>
<evidence type="ECO:0000256" key="1">
    <source>
        <dbReference type="ARBA" id="ARBA00004370"/>
    </source>
</evidence>
<evidence type="ECO:0000256" key="5">
    <source>
        <dbReference type="SAM" id="Phobius"/>
    </source>
</evidence>
<organism evidence="7 8">
    <name type="scientific">Candidatus Rikenella faecigallinarum</name>
    <dbReference type="NCBI Taxonomy" id="2838745"/>
    <lineage>
        <taxon>Bacteria</taxon>
        <taxon>Pseudomonadati</taxon>
        <taxon>Bacteroidota</taxon>
        <taxon>Bacteroidia</taxon>
        <taxon>Bacteroidales</taxon>
        <taxon>Rikenellaceae</taxon>
        <taxon>Rikenella</taxon>
    </lineage>
</organism>
<dbReference type="GO" id="GO:0008658">
    <property type="term" value="F:penicillin binding"/>
    <property type="evidence" value="ECO:0007669"/>
    <property type="project" value="InterPro"/>
</dbReference>
<dbReference type="Pfam" id="PF00905">
    <property type="entry name" value="Transpeptidase"/>
    <property type="match status" value="1"/>
</dbReference>
<dbReference type="Gene3D" id="3.40.710.10">
    <property type="entry name" value="DD-peptidase/beta-lactamase superfamily"/>
    <property type="match status" value="1"/>
</dbReference>
<dbReference type="GO" id="GO:0071555">
    <property type="term" value="P:cell wall organization"/>
    <property type="evidence" value="ECO:0007669"/>
    <property type="project" value="TreeGrafter"/>
</dbReference>
<keyword evidence="5" id="KW-1133">Transmembrane helix</keyword>
<keyword evidence="3 5" id="KW-0472">Membrane</keyword>
<comment type="subcellular location">
    <subcellularLocation>
        <location evidence="1">Membrane</location>
    </subcellularLocation>
</comment>
<dbReference type="Pfam" id="PF03793">
    <property type="entry name" value="PASTA"/>
    <property type="match status" value="1"/>
</dbReference>
<feature type="region of interest" description="Disordered" evidence="4">
    <location>
        <begin position="1"/>
        <end position="20"/>
    </location>
</feature>
<evidence type="ECO:0000313" key="7">
    <source>
        <dbReference type="EMBL" id="HIW11258.1"/>
    </source>
</evidence>
<keyword evidence="2" id="KW-0378">Hydrolase</keyword>
<keyword evidence="2" id="KW-0121">Carboxypeptidase</keyword>
<evidence type="ECO:0000256" key="2">
    <source>
        <dbReference type="ARBA" id="ARBA00022645"/>
    </source>
</evidence>
<dbReference type="EMBL" id="DXHL01000032">
    <property type="protein sequence ID" value="HIW11258.1"/>
    <property type="molecule type" value="Genomic_DNA"/>
</dbReference>
<evidence type="ECO:0000313" key="8">
    <source>
        <dbReference type="Proteomes" id="UP000823926"/>
    </source>
</evidence>
<name>A0A9D1QDW5_9BACT</name>
<dbReference type="SUPFAM" id="SSF56601">
    <property type="entry name" value="beta-lactamase/transpeptidase-like"/>
    <property type="match status" value="1"/>
</dbReference>
<dbReference type="PANTHER" id="PTHR30627:SF1">
    <property type="entry name" value="PEPTIDOGLYCAN D,D-TRANSPEPTIDASE FTSI"/>
    <property type="match status" value="1"/>
</dbReference>
<keyword evidence="5" id="KW-0812">Transmembrane</keyword>
<evidence type="ECO:0000259" key="6">
    <source>
        <dbReference type="PROSITE" id="PS51178"/>
    </source>
</evidence>
<dbReference type="Gene3D" id="3.30.450.330">
    <property type="match status" value="1"/>
</dbReference>
<keyword evidence="2" id="KW-0645">Protease</keyword>
<proteinExistence type="predicted"/>
<dbReference type="InterPro" id="IPR050515">
    <property type="entry name" value="Beta-lactam/transpept"/>
</dbReference>
<dbReference type="InterPro" id="IPR005311">
    <property type="entry name" value="PBP_dimer"/>
</dbReference>
<sequence length="729" mass="80166">MNPMPQPETPAPTPGQPQRSPIKEAILRRVKVLYILFLLLGLMVVGKVVWIQVGSEGRVLRDLSDKYSYRTEVIDGARGDIYSDDGRLLATSIFYYELRMDMAAGGLTPELFLQNVDSLSLCLARFFGDKSYAEYKAELLKAHAQKKRYHLITRRKINFLELQQVKTFPLFRLGANRGGFMAVETNRRVYPHGSLARRTIGFVNQSGVKLGIEGGFDDYLKGTPGRTLKQKISGNFWTPIASDQNVEPVDGLDVVTTLNIEMQDMVQRSLREWIVEAEADWGCVAVMEVSTGEIKALSNITRRSDGELVEDYNYVIGMSMEPGSTFKLAALIALLDDAHMPLSTSIDTENGEAQIGYVKVIDSHAGGFGRLNLQQVFEKSSNIGMAKAVNRAYGTQPAKFVNAINRLGIHKPLGLQLAGEARPLIKHPAMKNGWDGTTLTMMSYGYAVRLAPIHTLTLYNAVANGGVMVKPVFVRELRQYDRTVRRFRTDTLNPSICSPTTLRGVQRALEGVVMNGTGKLLQNPKYRVAAKTGTAQVAIGRSGYTSRSGGRHYLGSMVGYLPANEPTYSIIVALKTYHPEGSKKPYYGTALAGPLFKRVADEVYAMHYNVNQRVTPRAQPYDPDLRALPGASAELGELFRDLKVAGVPRLPYEGVVALDSGGRVLTPAPMPVTAGVPDFRGLTLGEALEVAENVGLKPRFMGMGVVRRQSLEAGIPFEQGTEILITLGK</sequence>
<dbReference type="Proteomes" id="UP000823926">
    <property type="component" value="Unassembled WGS sequence"/>
</dbReference>
<feature type="compositionally biased region" description="Pro residues" evidence="4">
    <location>
        <begin position="1"/>
        <end position="15"/>
    </location>
</feature>
<dbReference type="InterPro" id="IPR012338">
    <property type="entry name" value="Beta-lactam/transpept-like"/>
</dbReference>
<feature type="transmembrane region" description="Helical" evidence="5">
    <location>
        <begin position="32"/>
        <end position="53"/>
    </location>
</feature>
<accession>A0A9D1QDW5</accession>
<dbReference type="GO" id="GO:0005886">
    <property type="term" value="C:plasma membrane"/>
    <property type="evidence" value="ECO:0007669"/>
    <property type="project" value="TreeGrafter"/>
</dbReference>
<evidence type="ECO:0000256" key="4">
    <source>
        <dbReference type="SAM" id="MobiDB-lite"/>
    </source>
</evidence>
<evidence type="ECO:0000256" key="3">
    <source>
        <dbReference type="ARBA" id="ARBA00023136"/>
    </source>
</evidence>
<dbReference type="SUPFAM" id="SSF54184">
    <property type="entry name" value="Penicillin-binding protein 2x (pbp-2x), c-terminal domain"/>
    <property type="match status" value="1"/>
</dbReference>